<dbReference type="FunFam" id="3.30.2350.10:FF:000001">
    <property type="entry name" value="H/ACA ribonucleoprotein complex subunit CBF5"/>
    <property type="match status" value="1"/>
</dbReference>
<evidence type="ECO:0000256" key="1">
    <source>
        <dbReference type="ARBA" id="ARBA00000073"/>
    </source>
</evidence>
<reference evidence="8 9" key="3">
    <citation type="submission" date="2016-03" db="EMBL/GenBank/DDBJ databases">
        <title>EvidentialGene: Evidence-directed Construction of Genes on Genomes.</title>
        <authorList>
            <person name="Gilbert D.G."/>
            <person name="Choi J.-H."/>
            <person name="Mockaitis K."/>
            <person name="Colbourne J."/>
            <person name="Pfrender M."/>
        </authorList>
    </citation>
    <scope>NUCLEOTIDE SEQUENCE [LARGE SCALE GENOMIC DNA]</scope>
    <source>
        <strain evidence="8 9">Xinb3</strain>
        <tissue evidence="8">Complete organism</tissue>
    </source>
</reference>
<dbReference type="PANTHER" id="PTHR23127">
    <property type="entry name" value="CENTROMERE/MICROTUBULE BINDING PROTEIN CBF5"/>
    <property type="match status" value="1"/>
</dbReference>
<dbReference type="Proteomes" id="UP000076858">
    <property type="component" value="Unassembled WGS sequence"/>
</dbReference>
<keyword evidence="3" id="KW-0413">Isomerase</keyword>
<dbReference type="Pfam" id="PF01472">
    <property type="entry name" value="PUA"/>
    <property type="match status" value="1"/>
</dbReference>
<evidence type="ECO:0000256" key="3">
    <source>
        <dbReference type="ARBA" id="ARBA00023235"/>
    </source>
</evidence>
<reference evidence="7" key="2">
    <citation type="submission" date="2015-10" db="EMBL/GenBank/DDBJ databases">
        <authorList>
            <person name="Gilbert D.G."/>
        </authorList>
    </citation>
    <scope>NUCLEOTIDE SEQUENCE</scope>
</reference>
<dbReference type="STRING" id="35525.A0A0P5ABZ7"/>
<comment type="similarity">
    <text evidence="2">Belongs to the pseudouridine synthase TruB family.</text>
</comment>
<sequence length="528" mass="59603">MYSSEILGEKQSTKKSKKSLGDIQGDGSFVIEPSEKPVAKLDCSQWPLLLKNFDKLNTRTNHYTPLPNGCSPLKRPIKDYIHGGFINLDKPSNPSSHEVVAWVKRILRCEKTGHSGTLDPKVTGCLIVCIDRATRLVKSQQGAGKEYVAIFKLHSSVEDTNQIPRALEKLTGALFQRPPLISAVKRQLRVRTIYETKFHEYDAERNMGVYWLSCEAGTYVRTHCVHLGLVLGVGAQMAELRRVRSGIQSEKEGLMTMHDVIDAQWLHDNHKDETYLRRVIRPLEALMMSHKRIIMKDSAVNAVCYGAKIMLPGVLRYENGIELNEEIVIVTTKGEAIALAIALMTTTTMASCDHGIVAKIKRVVMERDTYPRKWGLGPKASVKKSMVKQGLLDQYGKPNDKTPKDWLTSYVDLNNVKKEKVEQSDDIEDRKRKLSETSMVAESQLESMPETKEKKKKKKDKERELLGDGGEALDATPESLTETKEKKKKKKDKVSTNDESLNVEDSTTMQELEPGKKKKKKKDSEHND</sequence>
<dbReference type="Gene3D" id="2.30.130.10">
    <property type="entry name" value="PUA domain"/>
    <property type="match status" value="1"/>
</dbReference>
<dbReference type="GO" id="GO:0009982">
    <property type="term" value="F:pseudouridine synthase activity"/>
    <property type="evidence" value="ECO:0007669"/>
    <property type="project" value="InterPro"/>
</dbReference>
<name>A0A0P5ABZ7_9CRUS</name>
<dbReference type="CDD" id="cd02572">
    <property type="entry name" value="PseudoU_synth_hDyskerin"/>
    <property type="match status" value="1"/>
</dbReference>
<feature type="compositionally biased region" description="Basic and acidic residues" evidence="4">
    <location>
        <begin position="420"/>
        <end position="435"/>
    </location>
</feature>
<feature type="region of interest" description="Disordered" evidence="4">
    <location>
        <begin position="420"/>
        <end position="528"/>
    </location>
</feature>
<dbReference type="InterPro" id="IPR032819">
    <property type="entry name" value="TruB_C"/>
</dbReference>
<reference evidence="7" key="1">
    <citation type="submission" date="2015-10" db="EMBL/GenBank/DDBJ databases">
        <title>Daphnia magna gene sets from two clonal populations assembled and annotated with EvidentialGene.</title>
        <authorList>
            <person name="Gilbert D."/>
            <person name="Podicheti R."/>
            <person name="Orsini L."/>
            <person name="Colbourne J."/>
            <person name="Pfrender M."/>
        </authorList>
    </citation>
    <scope>NUCLEOTIDE SEQUENCE</scope>
</reference>
<dbReference type="EMBL" id="GDIP01205682">
    <property type="protein sequence ID" value="JAJ17720.1"/>
    <property type="molecule type" value="Transcribed_RNA"/>
</dbReference>
<evidence type="ECO:0000259" key="5">
    <source>
        <dbReference type="SMART" id="SM00359"/>
    </source>
</evidence>
<gene>
    <name evidence="8" type="ORF">APZ42_013033</name>
</gene>
<dbReference type="PROSITE" id="PS50890">
    <property type="entry name" value="PUA"/>
    <property type="match status" value="1"/>
</dbReference>
<evidence type="ECO:0000313" key="7">
    <source>
        <dbReference type="EMBL" id="JAJ17720.1"/>
    </source>
</evidence>
<dbReference type="NCBIfam" id="NF003280">
    <property type="entry name" value="PRK04270.1"/>
    <property type="match status" value="1"/>
</dbReference>
<dbReference type="EMBL" id="LRGB01000221">
    <property type="protein sequence ID" value="KZS20315.1"/>
    <property type="molecule type" value="Genomic_DNA"/>
</dbReference>
<dbReference type="InterPro" id="IPR002501">
    <property type="entry name" value="PsdUridine_synth_N"/>
</dbReference>
<dbReference type="SUPFAM" id="SSF88697">
    <property type="entry name" value="PUA domain-like"/>
    <property type="match status" value="1"/>
</dbReference>
<feature type="domain" description="PUA" evidence="5">
    <location>
        <begin position="291"/>
        <end position="365"/>
    </location>
</feature>
<dbReference type="InterPro" id="IPR002478">
    <property type="entry name" value="PUA"/>
</dbReference>
<keyword evidence="7" id="KW-0687">Ribonucleoprotein</keyword>
<feature type="compositionally biased region" description="Polar residues" evidence="4">
    <location>
        <begin position="436"/>
        <end position="446"/>
    </location>
</feature>
<dbReference type="InterPro" id="IPR036974">
    <property type="entry name" value="PUA_sf"/>
</dbReference>
<keyword evidence="9" id="KW-1185">Reference proteome</keyword>
<dbReference type="SUPFAM" id="SSF55120">
    <property type="entry name" value="Pseudouridine synthase"/>
    <property type="match status" value="1"/>
</dbReference>
<evidence type="ECO:0000259" key="6">
    <source>
        <dbReference type="SMART" id="SM01136"/>
    </source>
</evidence>
<dbReference type="Pfam" id="PF08068">
    <property type="entry name" value="DKCLD"/>
    <property type="match status" value="1"/>
</dbReference>
<dbReference type="GO" id="GO:0003723">
    <property type="term" value="F:RNA binding"/>
    <property type="evidence" value="ECO:0007669"/>
    <property type="project" value="InterPro"/>
</dbReference>
<dbReference type="GO" id="GO:0031120">
    <property type="term" value="P:snRNA pseudouridine synthesis"/>
    <property type="evidence" value="ECO:0007669"/>
    <property type="project" value="TreeGrafter"/>
</dbReference>
<dbReference type="InterPro" id="IPR020103">
    <property type="entry name" value="PsdUridine_synth_cat_dom_sf"/>
</dbReference>
<dbReference type="GO" id="GO:1990481">
    <property type="term" value="P:mRNA pseudouridine synthesis"/>
    <property type="evidence" value="ECO:0007669"/>
    <property type="project" value="TreeGrafter"/>
</dbReference>
<evidence type="ECO:0000313" key="9">
    <source>
        <dbReference type="Proteomes" id="UP000076858"/>
    </source>
</evidence>
<protein>
    <submittedName>
        <fullName evidence="7 8">H/ACA ribonucleoprotein complex subunit</fullName>
    </submittedName>
</protein>
<dbReference type="GO" id="GO:0031429">
    <property type="term" value="C:box H/ACA snoRNP complex"/>
    <property type="evidence" value="ECO:0007669"/>
    <property type="project" value="TreeGrafter"/>
</dbReference>
<feature type="domain" description="Dyskerin-like" evidence="6">
    <location>
        <begin position="42"/>
        <end position="100"/>
    </location>
</feature>
<accession>A0A0P5ABZ7</accession>
<dbReference type="Pfam" id="PF16198">
    <property type="entry name" value="TruB_C_2"/>
    <property type="match status" value="1"/>
</dbReference>
<dbReference type="SMART" id="SM00359">
    <property type="entry name" value="PUA"/>
    <property type="match status" value="1"/>
</dbReference>
<organism evidence="7">
    <name type="scientific">Daphnia magna</name>
    <dbReference type="NCBI Taxonomy" id="35525"/>
    <lineage>
        <taxon>Eukaryota</taxon>
        <taxon>Metazoa</taxon>
        <taxon>Ecdysozoa</taxon>
        <taxon>Arthropoda</taxon>
        <taxon>Crustacea</taxon>
        <taxon>Branchiopoda</taxon>
        <taxon>Diplostraca</taxon>
        <taxon>Cladocera</taxon>
        <taxon>Anomopoda</taxon>
        <taxon>Daphniidae</taxon>
        <taxon>Daphnia</taxon>
    </lineage>
</organism>
<dbReference type="InterPro" id="IPR004521">
    <property type="entry name" value="Uncharacterised_CHP00451"/>
</dbReference>
<evidence type="ECO:0000256" key="4">
    <source>
        <dbReference type="SAM" id="MobiDB-lite"/>
    </source>
</evidence>
<dbReference type="NCBIfam" id="TIGR00425">
    <property type="entry name" value="CBF5"/>
    <property type="match status" value="1"/>
</dbReference>
<dbReference type="SMART" id="SM01136">
    <property type="entry name" value="DKCLD"/>
    <property type="match status" value="1"/>
</dbReference>
<dbReference type="NCBIfam" id="TIGR00451">
    <property type="entry name" value="unchar_dom_2"/>
    <property type="match status" value="1"/>
</dbReference>
<evidence type="ECO:0000256" key="2">
    <source>
        <dbReference type="ARBA" id="ARBA00008999"/>
    </source>
</evidence>
<dbReference type="Pfam" id="PF01509">
    <property type="entry name" value="TruB_N"/>
    <property type="match status" value="1"/>
</dbReference>
<evidence type="ECO:0000313" key="8">
    <source>
        <dbReference type="EMBL" id="KZS20315.1"/>
    </source>
</evidence>
<feature type="compositionally biased region" description="Polar residues" evidence="4">
    <location>
        <begin position="497"/>
        <end position="510"/>
    </location>
</feature>
<dbReference type="Gene3D" id="3.30.2350.10">
    <property type="entry name" value="Pseudouridine synthase"/>
    <property type="match status" value="1"/>
</dbReference>
<feature type="region of interest" description="Disordered" evidence="4">
    <location>
        <begin position="1"/>
        <end position="21"/>
    </location>
</feature>
<dbReference type="CDD" id="cd21148">
    <property type="entry name" value="PUA_Cbf5"/>
    <property type="match status" value="1"/>
</dbReference>
<dbReference type="InterPro" id="IPR004802">
    <property type="entry name" value="tRNA_PsdUridine_synth_B_fam"/>
</dbReference>
<dbReference type="PANTHER" id="PTHR23127:SF0">
    <property type="entry name" value="H_ACA RIBONUCLEOPROTEIN COMPLEX SUBUNIT DKC1"/>
    <property type="match status" value="1"/>
</dbReference>
<dbReference type="GO" id="GO:0000495">
    <property type="term" value="P:box H/ACA sno(s)RNA 3'-end processing"/>
    <property type="evidence" value="ECO:0007669"/>
    <property type="project" value="TreeGrafter"/>
</dbReference>
<comment type="catalytic activity">
    <reaction evidence="1">
        <text>a uridine in RNA = a pseudouridine in RNA</text>
        <dbReference type="Rhea" id="RHEA:48348"/>
        <dbReference type="Rhea" id="RHEA-COMP:12068"/>
        <dbReference type="Rhea" id="RHEA-COMP:12069"/>
        <dbReference type="ChEBI" id="CHEBI:65314"/>
        <dbReference type="ChEBI" id="CHEBI:65315"/>
    </reaction>
</comment>
<dbReference type="AlphaFoldDB" id="A0A0P5ABZ7"/>
<proteinExistence type="inferred from homology"/>
<dbReference type="InterPro" id="IPR012960">
    <property type="entry name" value="Dyskerin-like"/>
</dbReference>
<dbReference type="OrthoDB" id="10250002at2759"/>
<dbReference type="InterPro" id="IPR015947">
    <property type="entry name" value="PUA-like_sf"/>
</dbReference>
<dbReference type="GO" id="GO:0031118">
    <property type="term" value="P:rRNA pseudouridine synthesis"/>
    <property type="evidence" value="ECO:0007669"/>
    <property type="project" value="TreeGrafter"/>
</dbReference>